<name>A0A2G5BEQ0_COERN</name>
<dbReference type="GO" id="GO:0071233">
    <property type="term" value="P:cellular response to L-leucine"/>
    <property type="evidence" value="ECO:0007669"/>
    <property type="project" value="TreeGrafter"/>
</dbReference>
<dbReference type="Proteomes" id="UP000242474">
    <property type="component" value="Unassembled WGS sequence"/>
</dbReference>
<feature type="compositionally biased region" description="Low complexity" evidence="1">
    <location>
        <begin position="82"/>
        <end position="95"/>
    </location>
</feature>
<organism evidence="2 3">
    <name type="scientific">Coemansia reversa (strain ATCC 12441 / NRRL 1564)</name>
    <dbReference type="NCBI Taxonomy" id="763665"/>
    <lineage>
        <taxon>Eukaryota</taxon>
        <taxon>Fungi</taxon>
        <taxon>Fungi incertae sedis</taxon>
        <taxon>Zoopagomycota</taxon>
        <taxon>Kickxellomycotina</taxon>
        <taxon>Kickxellomycetes</taxon>
        <taxon>Kickxellales</taxon>
        <taxon>Kickxellaceae</taxon>
        <taxon>Coemansia</taxon>
    </lineage>
</organism>
<protein>
    <submittedName>
        <fullName evidence="2">Uncharacterized protein</fullName>
    </submittedName>
</protein>
<feature type="region of interest" description="Disordered" evidence="1">
    <location>
        <begin position="596"/>
        <end position="618"/>
    </location>
</feature>
<feature type="compositionally biased region" description="Low complexity" evidence="1">
    <location>
        <begin position="474"/>
        <end position="485"/>
    </location>
</feature>
<sequence>MTSPRTFPRLRSSPNTTSDNGRPHDVRTFAFDNGFHSLPHTPRAHYGGLSLSARSIWVTMRRDRQSRIHTILEARPTKDPQSAHAIQHQHGQHGQARSRQHRRAESVIASLSSKNLPKAIRTRAREVAWMLGQRTKPRTVVMCDLANELRTTALDEDDVVTDALVAAERSGRISDGSEHSADFEAIQEIVSLRHTLRLLLRMQAEHPDGAVRENVDDILARINSAKKTTKLPIPQPLASGPSFFFPAHRFALVTQLRAGDSIEMDDDSYSSSSDEFSDYEDGDNGGSDVVSAVNAGTAQQIKAATVAASKYGLLGTDDQRNARTTHLVWARKYAECMHEQWHNGAPHLFQLFNPLPQCGFALSSTLANIFGVYRSSIKEPEANYLFAVGAAQVGCYPLVCFAESRVMSACYDDGDGDVYETWLSRGLSSASTKTQLLAHFGSLLAVRSWAITAADIQRFVNEYVHIQTNLHTPQTQSSEQQQHQAHQQRYRQRGDSNDSMALPRMSFHRSLSTSVVPGTIAHPSPPMLPGVSRKSIEEEAIRDLLHTMVVVAVAHGLGSFATACGITPDLDHPAGSFFKQMDGLMPVEIITGLSHVAPSPLPSTNAGGSQQPPQQQKNAYFSSAFTERVERNTAELLVRLQQPFSPEGDLADDDSLQPEPLSANALSLQQPLSQPPHMLSTGSCAGSCVRIPSLVLDPLQSQTPQFNAYHQMRAQRLSRYVAYASCPPSQSQSQSQSQQLAFLTSNIRYTGGEAEVTTARSDVSAPTSASPLEIAHNIEHSVPQPLQVMEMPPAKEQFYSFSQPNTAACLTSQRPQPIHLSQREDLQWDVVSSYLRQQLSILDDHLGAEVQAARTLVSRSFIETQLDTSHSDAPDVSVAGHIHTVVASNPNVPEWDHASDKMEDVRSTGAGPKSYSMTNMFAPPSGHHDTAPYTGVGSRPYRGGTASYSTDLRRFYDAVWHFTLSLFHVYEEFYFYKKFKNETTPYCSQSDDQHSGAISVPAGSSDVDSWTDVTADKEDGRQNVGQIDSTRQFSRWITNELKDHIRIMVRNPSSVSALSAQPPVAAGLNLCVEEMVHINLIVSLARRQAEIIHGIRAIREYEALSG</sequence>
<accession>A0A2G5BEQ0</accession>
<dbReference type="GO" id="GO:1990253">
    <property type="term" value="P:cellular response to leucine starvation"/>
    <property type="evidence" value="ECO:0007669"/>
    <property type="project" value="TreeGrafter"/>
</dbReference>
<dbReference type="GO" id="GO:1904262">
    <property type="term" value="P:negative regulation of TORC1 signaling"/>
    <property type="evidence" value="ECO:0007669"/>
    <property type="project" value="TreeGrafter"/>
</dbReference>
<proteinExistence type="predicted"/>
<feature type="compositionally biased region" description="Polar residues" evidence="1">
    <location>
        <begin position="602"/>
        <end position="618"/>
    </location>
</feature>
<dbReference type="GO" id="GO:0016239">
    <property type="term" value="P:positive regulation of macroautophagy"/>
    <property type="evidence" value="ECO:0007669"/>
    <property type="project" value="TreeGrafter"/>
</dbReference>
<feature type="region of interest" description="Disordered" evidence="1">
    <location>
        <begin position="76"/>
        <end position="104"/>
    </location>
</feature>
<feature type="region of interest" description="Disordered" evidence="1">
    <location>
        <begin position="986"/>
        <end position="1008"/>
    </location>
</feature>
<dbReference type="PANTHER" id="PTHR12474:SF0">
    <property type="entry name" value="SESTRIN HOMOLOG"/>
    <property type="match status" value="1"/>
</dbReference>
<dbReference type="GO" id="GO:0005634">
    <property type="term" value="C:nucleus"/>
    <property type="evidence" value="ECO:0007669"/>
    <property type="project" value="InterPro"/>
</dbReference>
<dbReference type="PANTHER" id="PTHR12474">
    <property type="entry name" value="P53 REGULATED PA26 NUCLEAR PROTEIN SESTRIN"/>
    <property type="match status" value="1"/>
</dbReference>
<evidence type="ECO:0000256" key="1">
    <source>
        <dbReference type="SAM" id="MobiDB-lite"/>
    </source>
</evidence>
<keyword evidence="3" id="KW-1185">Reference proteome</keyword>
<dbReference type="OrthoDB" id="337464at2759"/>
<dbReference type="AlphaFoldDB" id="A0A2G5BEQ0"/>
<gene>
    <name evidence="2" type="ORF">COEREDRAFT_86096</name>
</gene>
<evidence type="ECO:0000313" key="3">
    <source>
        <dbReference type="Proteomes" id="UP000242474"/>
    </source>
</evidence>
<evidence type="ECO:0000313" key="2">
    <source>
        <dbReference type="EMBL" id="PIA17471.1"/>
    </source>
</evidence>
<dbReference type="GO" id="GO:1901031">
    <property type="term" value="P:regulation of response to reactive oxygen species"/>
    <property type="evidence" value="ECO:0007669"/>
    <property type="project" value="InterPro"/>
</dbReference>
<feature type="region of interest" description="Disordered" evidence="1">
    <location>
        <begin position="1"/>
        <end position="25"/>
    </location>
</feature>
<feature type="region of interest" description="Disordered" evidence="1">
    <location>
        <begin position="263"/>
        <end position="284"/>
    </location>
</feature>
<dbReference type="EMBL" id="KZ303494">
    <property type="protein sequence ID" value="PIA17471.1"/>
    <property type="molecule type" value="Genomic_DNA"/>
</dbReference>
<dbReference type="InterPro" id="IPR006730">
    <property type="entry name" value="Sestrin"/>
</dbReference>
<reference evidence="2 3" key="1">
    <citation type="journal article" date="2015" name="Genome Biol. Evol.">
        <title>Phylogenomic analyses indicate that early fungi evolved digesting cell walls of algal ancestors of land plants.</title>
        <authorList>
            <person name="Chang Y."/>
            <person name="Wang S."/>
            <person name="Sekimoto S."/>
            <person name="Aerts A.L."/>
            <person name="Choi C."/>
            <person name="Clum A."/>
            <person name="LaButti K.M."/>
            <person name="Lindquist E.A."/>
            <person name="Yee Ngan C."/>
            <person name="Ohm R.A."/>
            <person name="Salamov A.A."/>
            <person name="Grigoriev I.V."/>
            <person name="Spatafora J.W."/>
            <person name="Berbee M.L."/>
        </authorList>
    </citation>
    <scope>NUCLEOTIDE SEQUENCE [LARGE SCALE GENOMIC DNA]</scope>
    <source>
        <strain evidence="2 3">NRRL 1564</strain>
    </source>
</reference>
<feature type="region of interest" description="Disordered" evidence="1">
    <location>
        <begin position="471"/>
        <end position="501"/>
    </location>
</feature>
<dbReference type="GO" id="GO:0070728">
    <property type="term" value="F:L-leucine binding"/>
    <property type="evidence" value="ECO:0007669"/>
    <property type="project" value="TreeGrafter"/>
</dbReference>
<dbReference type="GO" id="GO:0016684">
    <property type="term" value="F:oxidoreductase activity, acting on peroxide as acceptor"/>
    <property type="evidence" value="ECO:0007669"/>
    <property type="project" value="TreeGrafter"/>
</dbReference>